<evidence type="ECO:0000313" key="5">
    <source>
        <dbReference type="Proteomes" id="UP001176940"/>
    </source>
</evidence>
<proteinExistence type="inferred from homology"/>
<dbReference type="Proteomes" id="UP001176940">
    <property type="component" value="Unassembled WGS sequence"/>
</dbReference>
<comment type="similarity">
    <text evidence="1">Belongs to the FAM178 family.</text>
</comment>
<keyword evidence="5" id="KW-1185">Reference proteome</keyword>
<feature type="region of interest" description="Disordered" evidence="2">
    <location>
        <begin position="971"/>
        <end position="1001"/>
    </location>
</feature>
<reference evidence="4" key="1">
    <citation type="submission" date="2023-07" db="EMBL/GenBank/DDBJ databases">
        <authorList>
            <person name="Stuckert A."/>
        </authorList>
    </citation>
    <scope>NUCLEOTIDE SEQUENCE</scope>
</reference>
<dbReference type="EMBL" id="CAUEEQ010034931">
    <property type="protein sequence ID" value="CAJ0952449.1"/>
    <property type="molecule type" value="Genomic_DNA"/>
</dbReference>
<feature type="compositionally biased region" description="Low complexity" evidence="2">
    <location>
        <begin position="329"/>
        <end position="351"/>
    </location>
</feature>
<organism evidence="4 5">
    <name type="scientific">Ranitomeya imitator</name>
    <name type="common">mimic poison frog</name>
    <dbReference type="NCBI Taxonomy" id="111125"/>
    <lineage>
        <taxon>Eukaryota</taxon>
        <taxon>Metazoa</taxon>
        <taxon>Chordata</taxon>
        <taxon>Craniata</taxon>
        <taxon>Vertebrata</taxon>
        <taxon>Euteleostomi</taxon>
        <taxon>Amphibia</taxon>
        <taxon>Batrachia</taxon>
        <taxon>Anura</taxon>
        <taxon>Neobatrachia</taxon>
        <taxon>Hyloidea</taxon>
        <taxon>Dendrobatidae</taxon>
        <taxon>Dendrobatinae</taxon>
        <taxon>Ranitomeya</taxon>
    </lineage>
</organism>
<protein>
    <recommendedName>
        <fullName evidence="3">Coiled-coil SMC6 And NSE5 INteracting (CANIN) domain-containing protein</fullName>
    </recommendedName>
</protein>
<gene>
    <name evidence="4" type="ORF">RIMI_LOCUS13872553</name>
</gene>
<evidence type="ECO:0000256" key="2">
    <source>
        <dbReference type="SAM" id="MobiDB-lite"/>
    </source>
</evidence>
<dbReference type="InterPro" id="IPR044276">
    <property type="entry name" value="CANIN_dom"/>
</dbReference>
<feature type="domain" description="Coiled-coil SMC6 And NSE5 INteracting (CANIN)" evidence="3">
    <location>
        <begin position="484"/>
        <end position="842"/>
    </location>
</feature>
<accession>A0ABN9LXC8</accession>
<sequence>MYEVYHILRWAERNHSVISAVHIPGVENWAVDFLSRQGLASGEWSLHQDIFQQICLRWGTPDVDLIASWFNAKVPQFVARSWHPSAIGVDILVLPWSHFSLPYRFPPLLPKVIRKIKAKGVPVILIAPNSSRRAWYTELVQLIADIPWRLPDQPDLHSQGYLCILSSHGRWPSLSRLLRSEVLELAALSCRTPFLTFHRDSGPQAVPALHSKGGVFFHLNEDIVLPSFCPAPAHRVEKAVHSLDQKLPALTGERRPAVKQSTAVTSLLYFMAGAQSVLEAEGEGPDQTPGITLIFLSIDTDALISALRGAFRSESMQLQSDTVQSWNDKSTTVSQKSSKISSSSSSPNISTEARKGNQKIVNNIMSTPGDVFDDHLSPSVIDCYSLPDSDEASVKKLKKASPYKSFGDSFDNDQSFKGCDDDEEEEEEEEIFKSLDEILKMTAKPVPITPQRQNLDNSFISGSQSPCIPTPVTKNVKSDFQMTSLYVNNLDQLVKEQKESRRLSEMEKQLHADLERGLGLADNERMDTSEDGELTVEHREFLEKFKWVTNAIPEQHPGEEVFHLSESGAIFNLRTLDLKHSEMSAGRYEESLIFSCAQETQITLAMEGYLTFLYRYKKCPDVLMKWMFQVISIHPSYAVSVKLLHTLIEISCNNLSNLHEKPWMPSLLDIATVFANMGIHFDTLFPLPNILPSFGAPDLVPAVPLDGLFENGFSEAIFSRVPIFQIAHVIKFLGFCSAICRESFCDLEILALIVLLLKLHLEKDLKDFPAVDLHCLIKTLLQNIKSWDTVMPEMFYAISELSTHHHNYIKLLQLIPTSENRGRQLRKHLSLIFLSNILYGNCKYVPLDYDSQMLLLCRLMSEMRPSSLARKMETDPENISKTSAELDQEAYYLTFSLLNLVNDASISDEPPFIQRKYILKLCTELEKHIKSDIREDARYFYRTKVKDLVARIHGRWQEQLLYSRPNQGKLHDYWEPKCDSSSPKSSEESISDSQDFPYDDN</sequence>
<evidence type="ECO:0000256" key="1">
    <source>
        <dbReference type="ARBA" id="ARBA00010311"/>
    </source>
</evidence>
<feature type="region of interest" description="Disordered" evidence="2">
    <location>
        <begin position="322"/>
        <end position="357"/>
    </location>
</feature>
<dbReference type="PANTHER" id="PTHR16046:SF9">
    <property type="entry name" value="SMC5-SMC6 COMPLEX LOCALIZATION FACTOR PROTEIN 2"/>
    <property type="match status" value="1"/>
</dbReference>
<name>A0ABN9LXC8_9NEOB</name>
<evidence type="ECO:0000259" key="3">
    <source>
        <dbReference type="Pfam" id="PF14816"/>
    </source>
</evidence>
<dbReference type="Pfam" id="PF14816">
    <property type="entry name" value="CANIN"/>
    <property type="match status" value="1"/>
</dbReference>
<evidence type="ECO:0000313" key="4">
    <source>
        <dbReference type="EMBL" id="CAJ0952449.1"/>
    </source>
</evidence>
<dbReference type="InterPro" id="IPR026161">
    <property type="entry name" value="FAM178"/>
</dbReference>
<comment type="caution">
    <text evidence="4">The sequence shown here is derived from an EMBL/GenBank/DDBJ whole genome shotgun (WGS) entry which is preliminary data.</text>
</comment>
<dbReference type="PANTHER" id="PTHR16046">
    <property type="entry name" value="SMC5-SMC6 COMPLEX LOCALIZATION FACTOR 2"/>
    <property type="match status" value="1"/>
</dbReference>